<keyword evidence="3" id="KW-1185">Reference proteome</keyword>
<accession>A0A164MU78</accession>
<dbReference type="EMBL" id="KV419458">
    <property type="protein sequence ID" value="KZS87039.1"/>
    <property type="molecule type" value="Genomic_DNA"/>
</dbReference>
<proteinExistence type="predicted"/>
<evidence type="ECO:0000313" key="3">
    <source>
        <dbReference type="Proteomes" id="UP000076722"/>
    </source>
</evidence>
<dbReference type="Proteomes" id="UP000076722">
    <property type="component" value="Unassembled WGS sequence"/>
</dbReference>
<name>A0A164MU78_9AGAM</name>
<dbReference type="GO" id="GO:0007166">
    <property type="term" value="P:cell surface receptor signaling pathway"/>
    <property type="evidence" value="ECO:0007669"/>
    <property type="project" value="InterPro"/>
</dbReference>
<dbReference type="InterPro" id="IPR059179">
    <property type="entry name" value="MLKL-like_MCAfunc"/>
</dbReference>
<feature type="domain" description="Mixed lineage kinase" evidence="1">
    <location>
        <begin position="34"/>
        <end position="135"/>
    </location>
</feature>
<evidence type="ECO:0000313" key="2">
    <source>
        <dbReference type="EMBL" id="KZS87039.1"/>
    </source>
</evidence>
<protein>
    <recommendedName>
        <fullName evidence="1">Mixed lineage kinase domain-containing protein</fullName>
    </recommendedName>
</protein>
<dbReference type="InterPro" id="IPR036537">
    <property type="entry name" value="Adaptor_Cbl_N_dom_sf"/>
</dbReference>
<dbReference type="AlphaFoldDB" id="A0A164MU78"/>
<sequence length="682" mass="77126">MPLTADVNANLLRSLKIVQSLGEAVPHGGVLKAVAGIGITFLETAERVRLNKEECADIARRAAEDIGVLRRLNEDEELSEDLIGRLERYHKILETVLQKVEQLGTEAGWKRTLRASSVQEETKECLDRLNEAFRMYMFQFSLAADIKLTKILNRMEVMSLSAESTIPADPEEPDEIRRIRTEHITFLEEISCKKMRGYTVRFGKARMVDRAGHQKAVIVKKFQTMDACEDAARDAFDNEVEIRRDLLHASFARMLGVSIASRRTKIIVIEAGTIAAYDYLQNLPSLEYLLEHMRIMCEFVVRDVQWTGYSATNRWQAGYRFLGEHGGSWRGGYRDVLLSAKDKQLRMGGLGKMDGRWKDSGWRMDEAFYRLRDGNDRSEGASVSFEEIATQFERMRESATKWNEEETEENGRDLFGWLSWWCGSSEYERGTENSPSVGEIGWIDRNEWHPIPLVHHFPIAPPLQYNFAASRWRDGEWDTIVGTRIGEYTRWSIDISPGEEIYLDTFVRFYRPQDMANFFIRSALSLAKDFGVDVCSLRLVSCAGFNGCASLTISDEQFSTIYYFAYSPQSDGSVPDPPGFWSSCPDPLCSACRLETDAAPVVSHARLSSMKGSSSPSSLSFEISSHTGFLTVPDITHVSDPPFASITELSDQHAPDSVISKPPKKRFGDALLSAFTKKKKTS</sequence>
<reference evidence="2 3" key="1">
    <citation type="journal article" date="2016" name="Mol. Biol. Evol.">
        <title>Comparative Genomics of Early-Diverging Mushroom-Forming Fungi Provides Insights into the Origins of Lignocellulose Decay Capabilities.</title>
        <authorList>
            <person name="Nagy L.G."/>
            <person name="Riley R."/>
            <person name="Tritt A."/>
            <person name="Adam C."/>
            <person name="Daum C."/>
            <person name="Floudas D."/>
            <person name="Sun H."/>
            <person name="Yadav J.S."/>
            <person name="Pangilinan J."/>
            <person name="Larsson K.H."/>
            <person name="Matsuura K."/>
            <person name="Barry K."/>
            <person name="Labutti K."/>
            <person name="Kuo R."/>
            <person name="Ohm R.A."/>
            <person name="Bhattacharya S.S."/>
            <person name="Shirouzu T."/>
            <person name="Yoshinaga Y."/>
            <person name="Martin F.M."/>
            <person name="Grigoriev I.V."/>
            <person name="Hibbett D.S."/>
        </authorList>
    </citation>
    <scope>NUCLEOTIDE SEQUENCE [LARGE SCALE GENOMIC DNA]</scope>
    <source>
        <strain evidence="2 3">HHB9708</strain>
    </source>
</reference>
<dbReference type="Gene3D" id="1.20.930.20">
    <property type="entry name" value="Adaptor protein Cbl, N-terminal domain"/>
    <property type="match status" value="1"/>
</dbReference>
<evidence type="ECO:0000259" key="1">
    <source>
        <dbReference type="Pfam" id="PF22215"/>
    </source>
</evidence>
<dbReference type="CDD" id="cd21037">
    <property type="entry name" value="MLKL_NTD"/>
    <property type="match status" value="1"/>
</dbReference>
<gene>
    <name evidence="2" type="ORF">SISNIDRAFT_491389</name>
</gene>
<dbReference type="Pfam" id="PF22215">
    <property type="entry name" value="MLKL_N"/>
    <property type="match status" value="1"/>
</dbReference>
<organism evidence="2 3">
    <name type="scientific">Sistotremastrum niveocremeum HHB9708</name>
    <dbReference type="NCBI Taxonomy" id="1314777"/>
    <lineage>
        <taxon>Eukaryota</taxon>
        <taxon>Fungi</taxon>
        <taxon>Dikarya</taxon>
        <taxon>Basidiomycota</taxon>
        <taxon>Agaricomycotina</taxon>
        <taxon>Agaricomycetes</taxon>
        <taxon>Sistotremastrales</taxon>
        <taxon>Sistotremastraceae</taxon>
        <taxon>Sertulicium</taxon>
        <taxon>Sertulicium niveocremeum</taxon>
    </lineage>
</organism>
<dbReference type="InterPro" id="IPR054000">
    <property type="entry name" value="MLKL_N"/>
</dbReference>